<reference evidence="11" key="1">
    <citation type="submission" date="2021-01" db="EMBL/GenBank/DDBJ databases">
        <authorList>
            <consortium name="Genoscope - CEA"/>
            <person name="William W."/>
        </authorList>
    </citation>
    <scope>NUCLEOTIDE SEQUENCE</scope>
</reference>
<evidence type="ECO:0000256" key="3">
    <source>
        <dbReference type="ARBA" id="ARBA00022679"/>
    </source>
</evidence>
<comment type="catalytic activity">
    <reaction evidence="8">
        <text>L-seryl-[protein] + ATP = O-phospho-L-seryl-[protein] + ADP + H(+)</text>
        <dbReference type="Rhea" id="RHEA:17989"/>
        <dbReference type="Rhea" id="RHEA-COMP:9863"/>
        <dbReference type="Rhea" id="RHEA-COMP:11604"/>
        <dbReference type="ChEBI" id="CHEBI:15378"/>
        <dbReference type="ChEBI" id="CHEBI:29999"/>
        <dbReference type="ChEBI" id="CHEBI:30616"/>
        <dbReference type="ChEBI" id="CHEBI:83421"/>
        <dbReference type="ChEBI" id="CHEBI:456216"/>
        <dbReference type="EC" id="2.7.11.1"/>
    </reaction>
</comment>
<accession>A0A8S1QFZ1</accession>
<keyword evidence="5" id="KW-0418">Kinase</keyword>
<keyword evidence="2" id="KW-0723">Serine/threonine-protein kinase</keyword>
<dbReference type="Proteomes" id="UP000692954">
    <property type="component" value="Unassembled WGS sequence"/>
</dbReference>
<dbReference type="GO" id="GO:0004674">
    <property type="term" value="F:protein serine/threonine kinase activity"/>
    <property type="evidence" value="ECO:0007669"/>
    <property type="project" value="UniProtKB-KW"/>
</dbReference>
<evidence type="ECO:0000256" key="2">
    <source>
        <dbReference type="ARBA" id="ARBA00022527"/>
    </source>
</evidence>
<dbReference type="Pfam" id="PF00069">
    <property type="entry name" value="Pkinase"/>
    <property type="match status" value="1"/>
</dbReference>
<name>A0A8S1QFZ1_9CILI</name>
<keyword evidence="3" id="KW-0808">Transferase</keyword>
<dbReference type="GO" id="GO:0005524">
    <property type="term" value="F:ATP binding"/>
    <property type="evidence" value="ECO:0007669"/>
    <property type="project" value="UniProtKB-KW"/>
</dbReference>
<dbReference type="OrthoDB" id="305972at2759"/>
<sequence>MGSGQSKINNNVQIENQQVQQSIINSIVTLKSQIIKKRMISQDDDDDDEDDDEEELYSNEDSENEEQQFETKKYDEYVLGDKLVENKSMYSGLLLNRTQLLAIKKIVLNKKENFKIIKYNLQQLTTLRHQNLQSILSWNFQNNTDKKNCQLNVFTNFESNGSLQSIISKYCKFSQELILTIFQSILKALDYLHSQNKLHRNLKTSNILVDHNGTILISDILIQSQYSLSNYSAPETFDYYDYSEASDIWSAGCIFYELLTKKQPWQIDDKVLTLQEIKKKFYQNQLFLIENENIQKNNLDILISMFSFLPEQRPSANQLLKHSIFLENPQNKLKQIAKSISQKDMQNKPQQNIMSIVSNLQNNNNSNINQQPIQTLNMQKKEDDEILNDIKECVLIIQANILKEFTVTQNSNQFLLTKNNFLSLCFKQAKLSSSIVQQKLCHNKQNSRAPEIQNFSSIVSQMKTAVNFQGTNLESQNSASEKNFDQKSFQTNHLTLQTPQLQNQQNQQTEQSLDIQEKTEIQQIQKVAGLVKNQTDSTINNKNNNIETEQIYFDGDFVFIL</sequence>
<dbReference type="PROSITE" id="PS50011">
    <property type="entry name" value="PROTEIN_KINASE_DOM"/>
    <property type="match status" value="1"/>
</dbReference>
<dbReference type="InterPro" id="IPR050660">
    <property type="entry name" value="NEK_Ser/Thr_kinase"/>
</dbReference>
<dbReference type="EMBL" id="CAJJDN010000103">
    <property type="protein sequence ID" value="CAD8113500.1"/>
    <property type="molecule type" value="Genomic_DNA"/>
</dbReference>
<evidence type="ECO:0000256" key="9">
    <source>
        <dbReference type="SAM" id="MobiDB-lite"/>
    </source>
</evidence>
<evidence type="ECO:0000256" key="1">
    <source>
        <dbReference type="ARBA" id="ARBA00012513"/>
    </source>
</evidence>
<evidence type="ECO:0000256" key="4">
    <source>
        <dbReference type="ARBA" id="ARBA00022741"/>
    </source>
</evidence>
<protein>
    <recommendedName>
        <fullName evidence="1">non-specific serine/threonine protein kinase</fullName>
        <ecNumber evidence="1">2.7.11.1</ecNumber>
    </recommendedName>
</protein>
<feature type="domain" description="Protein kinase" evidence="10">
    <location>
        <begin position="77"/>
        <end position="325"/>
    </location>
</feature>
<dbReference type="InterPro" id="IPR000719">
    <property type="entry name" value="Prot_kinase_dom"/>
</dbReference>
<evidence type="ECO:0000256" key="6">
    <source>
        <dbReference type="ARBA" id="ARBA00022840"/>
    </source>
</evidence>
<keyword evidence="4" id="KW-0547">Nucleotide-binding</keyword>
<gene>
    <name evidence="11" type="ORF">PSON_ATCC_30995.1.T1030152</name>
</gene>
<evidence type="ECO:0000256" key="5">
    <source>
        <dbReference type="ARBA" id="ARBA00022777"/>
    </source>
</evidence>
<evidence type="ECO:0000313" key="12">
    <source>
        <dbReference type="Proteomes" id="UP000692954"/>
    </source>
</evidence>
<keyword evidence="12" id="KW-1185">Reference proteome</keyword>
<keyword evidence="6" id="KW-0067">ATP-binding</keyword>
<dbReference type="EC" id="2.7.11.1" evidence="1"/>
<feature type="compositionally biased region" description="Acidic residues" evidence="9">
    <location>
        <begin position="42"/>
        <end position="68"/>
    </location>
</feature>
<dbReference type="PANTHER" id="PTHR43671:SF98">
    <property type="entry name" value="SERINE_THREONINE-PROTEIN KINASE NEK11"/>
    <property type="match status" value="1"/>
</dbReference>
<organism evidence="11 12">
    <name type="scientific">Paramecium sonneborni</name>
    <dbReference type="NCBI Taxonomy" id="65129"/>
    <lineage>
        <taxon>Eukaryota</taxon>
        <taxon>Sar</taxon>
        <taxon>Alveolata</taxon>
        <taxon>Ciliophora</taxon>
        <taxon>Intramacronucleata</taxon>
        <taxon>Oligohymenophorea</taxon>
        <taxon>Peniculida</taxon>
        <taxon>Parameciidae</taxon>
        <taxon>Paramecium</taxon>
    </lineage>
</organism>
<dbReference type="PANTHER" id="PTHR43671">
    <property type="entry name" value="SERINE/THREONINE-PROTEIN KINASE NEK"/>
    <property type="match status" value="1"/>
</dbReference>
<evidence type="ECO:0000256" key="7">
    <source>
        <dbReference type="ARBA" id="ARBA00047899"/>
    </source>
</evidence>
<evidence type="ECO:0000256" key="8">
    <source>
        <dbReference type="ARBA" id="ARBA00048679"/>
    </source>
</evidence>
<evidence type="ECO:0000259" key="10">
    <source>
        <dbReference type="PROSITE" id="PS50011"/>
    </source>
</evidence>
<proteinExistence type="predicted"/>
<dbReference type="AlphaFoldDB" id="A0A8S1QFZ1"/>
<comment type="catalytic activity">
    <reaction evidence="7">
        <text>L-threonyl-[protein] + ATP = O-phospho-L-threonyl-[protein] + ADP + H(+)</text>
        <dbReference type="Rhea" id="RHEA:46608"/>
        <dbReference type="Rhea" id="RHEA-COMP:11060"/>
        <dbReference type="Rhea" id="RHEA-COMP:11605"/>
        <dbReference type="ChEBI" id="CHEBI:15378"/>
        <dbReference type="ChEBI" id="CHEBI:30013"/>
        <dbReference type="ChEBI" id="CHEBI:30616"/>
        <dbReference type="ChEBI" id="CHEBI:61977"/>
        <dbReference type="ChEBI" id="CHEBI:456216"/>
        <dbReference type="EC" id="2.7.11.1"/>
    </reaction>
</comment>
<feature type="region of interest" description="Disordered" evidence="9">
    <location>
        <begin position="40"/>
        <end position="70"/>
    </location>
</feature>
<evidence type="ECO:0000313" key="11">
    <source>
        <dbReference type="EMBL" id="CAD8113500.1"/>
    </source>
</evidence>
<comment type="caution">
    <text evidence="11">The sequence shown here is derived from an EMBL/GenBank/DDBJ whole genome shotgun (WGS) entry which is preliminary data.</text>
</comment>